<comment type="caution">
    <text evidence="1">The sequence shown here is derived from an EMBL/GenBank/DDBJ whole genome shotgun (WGS) entry which is preliminary data.</text>
</comment>
<accession>A0A9Q3KXX1</accession>
<keyword evidence="2" id="KW-1185">Reference proteome</keyword>
<name>A0A9Q3KXX1_9BASI</name>
<gene>
    <name evidence="1" type="ORF">O181_128747</name>
</gene>
<sequence>MLPLWLEPMTFPLLSFRDPPYTTDKRVMLHMQRHPDVFRLHPTSGSHGCNNGHINATSFTPLKTTTNLTSPIHPHEPMCNHSDSLTLFDPFIMLTVTSAHCFLNQNHLPNWFYMVATIIASRKFPISSSCSVPLLLLLSSI</sequence>
<organism evidence="1 2">
    <name type="scientific">Austropuccinia psidii MF-1</name>
    <dbReference type="NCBI Taxonomy" id="1389203"/>
    <lineage>
        <taxon>Eukaryota</taxon>
        <taxon>Fungi</taxon>
        <taxon>Dikarya</taxon>
        <taxon>Basidiomycota</taxon>
        <taxon>Pucciniomycotina</taxon>
        <taxon>Pucciniomycetes</taxon>
        <taxon>Pucciniales</taxon>
        <taxon>Sphaerophragmiaceae</taxon>
        <taxon>Austropuccinia</taxon>
    </lineage>
</organism>
<reference evidence="1" key="1">
    <citation type="submission" date="2021-03" db="EMBL/GenBank/DDBJ databases">
        <title>Draft genome sequence of rust myrtle Austropuccinia psidii MF-1, a brazilian biotype.</title>
        <authorList>
            <person name="Quecine M.C."/>
            <person name="Pachon D.M.R."/>
            <person name="Bonatelli M.L."/>
            <person name="Correr F.H."/>
            <person name="Franceschini L.M."/>
            <person name="Leite T.F."/>
            <person name="Margarido G.R.A."/>
            <person name="Almeida C.A."/>
            <person name="Ferrarezi J.A."/>
            <person name="Labate C.A."/>
        </authorList>
    </citation>
    <scope>NUCLEOTIDE SEQUENCE</scope>
    <source>
        <strain evidence="1">MF-1</strain>
    </source>
</reference>
<proteinExistence type="predicted"/>
<evidence type="ECO:0000313" key="2">
    <source>
        <dbReference type="Proteomes" id="UP000765509"/>
    </source>
</evidence>
<dbReference type="Proteomes" id="UP000765509">
    <property type="component" value="Unassembled WGS sequence"/>
</dbReference>
<dbReference type="AlphaFoldDB" id="A0A9Q3KXX1"/>
<evidence type="ECO:0000313" key="1">
    <source>
        <dbReference type="EMBL" id="MBW0589032.1"/>
    </source>
</evidence>
<dbReference type="EMBL" id="AVOT02132702">
    <property type="protein sequence ID" value="MBW0589032.1"/>
    <property type="molecule type" value="Genomic_DNA"/>
</dbReference>
<protein>
    <submittedName>
        <fullName evidence="1">Uncharacterized protein</fullName>
    </submittedName>
</protein>